<name>A0A8B6BQU5_MYTGA</name>
<keyword evidence="4" id="KW-1185">Reference proteome</keyword>
<evidence type="ECO:0000313" key="3">
    <source>
        <dbReference type="EMBL" id="VDH93711.1"/>
    </source>
</evidence>
<dbReference type="GO" id="GO:0005634">
    <property type="term" value="C:nucleus"/>
    <property type="evidence" value="ECO:0007669"/>
    <property type="project" value="TreeGrafter"/>
</dbReference>
<accession>A0A8B6BQU5</accession>
<gene>
    <name evidence="3" type="ORF">MGAL_10B027500</name>
</gene>
<evidence type="ECO:0000313" key="4">
    <source>
        <dbReference type="Proteomes" id="UP000596742"/>
    </source>
</evidence>
<dbReference type="PANTHER" id="PTHR11215:SF1">
    <property type="entry name" value="MYG1 EXONUCLEASE"/>
    <property type="match status" value="1"/>
</dbReference>
<dbReference type="Proteomes" id="UP000596742">
    <property type="component" value="Unassembled WGS sequence"/>
</dbReference>
<evidence type="ECO:0000256" key="1">
    <source>
        <dbReference type="ARBA" id="ARBA00010105"/>
    </source>
</evidence>
<proteinExistence type="inferred from homology"/>
<organism evidence="3 4">
    <name type="scientific">Mytilus galloprovincialis</name>
    <name type="common">Mediterranean mussel</name>
    <dbReference type="NCBI Taxonomy" id="29158"/>
    <lineage>
        <taxon>Eukaryota</taxon>
        <taxon>Metazoa</taxon>
        <taxon>Spiralia</taxon>
        <taxon>Lophotrochozoa</taxon>
        <taxon>Mollusca</taxon>
        <taxon>Bivalvia</taxon>
        <taxon>Autobranchia</taxon>
        <taxon>Pteriomorphia</taxon>
        <taxon>Mytilida</taxon>
        <taxon>Mytiloidea</taxon>
        <taxon>Mytilidae</taxon>
        <taxon>Mytilinae</taxon>
        <taxon>Mytilus</taxon>
    </lineage>
</organism>
<protein>
    <submittedName>
        <fullName evidence="3">Uncharacterized protein</fullName>
    </submittedName>
</protein>
<sequence>MLNTTSKRAKIQRPSGKIYAYQNGHHTFRHPDKSTPKSDVLRRRFGITFGHLILIFTNIWLPVSKHMTSSPPAKKACIEMKIGTHNGSFHCDEVLACFLLKQLPTYKDAEIIRTRDQKVLDTCDIVVDVGGIFDPSKNRFDHHQK</sequence>
<dbReference type="GO" id="GO:0005737">
    <property type="term" value="C:cytoplasm"/>
    <property type="evidence" value="ECO:0007669"/>
    <property type="project" value="TreeGrafter"/>
</dbReference>
<keyword evidence="2" id="KW-1133">Transmembrane helix</keyword>
<dbReference type="InterPro" id="IPR003226">
    <property type="entry name" value="MYG1_exonuclease"/>
</dbReference>
<comment type="similarity">
    <text evidence="1">Belongs to the MYG1 family.</text>
</comment>
<dbReference type="EMBL" id="UYJE01000494">
    <property type="protein sequence ID" value="VDH93711.1"/>
    <property type="molecule type" value="Genomic_DNA"/>
</dbReference>
<dbReference type="AlphaFoldDB" id="A0A8B6BQU5"/>
<keyword evidence="2" id="KW-0812">Transmembrane</keyword>
<dbReference type="OrthoDB" id="10265310at2759"/>
<keyword evidence="2" id="KW-0472">Membrane</keyword>
<reference evidence="3" key="1">
    <citation type="submission" date="2018-11" db="EMBL/GenBank/DDBJ databases">
        <authorList>
            <person name="Alioto T."/>
            <person name="Alioto T."/>
        </authorList>
    </citation>
    <scope>NUCLEOTIDE SEQUENCE</scope>
</reference>
<dbReference type="PANTHER" id="PTHR11215">
    <property type="entry name" value="METAL DEPENDENT HYDROLASE - RELATED"/>
    <property type="match status" value="1"/>
</dbReference>
<evidence type="ECO:0000256" key="2">
    <source>
        <dbReference type="SAM" id="Phobius"/>
    </source>
</evidence>
<dbReference type="Pfam" id="PF03690">
    <property type="entry name" value="MYG1_exonuc"/>
    <property type="match status" value="1"/>
</dbReference>
<comment type="caution">
    <text evidence="3">The sequence shown here is derived from an EMBL/GenBank/DDBJ whole genome shotgun (WGS) entry which is preliminary data.</text>
</comment>
<feature type="transmembrane region" description="Helical" evidence="2">
    <location>
        <begin position="45"/>
        <end position="63"/>
    </location>
</feature>